<evidence type="ECO:0000259" key="6">
    <source>
        <dbReference type="Pfam" id="PF03931"/>
    </source>
</evidence>
<comment type="similarity">
    <text evidence="2 4">Belongs to the SKP1 family.</text>
</comment>
<keyword evidence="7" id="KW-1185">Reference proteome</keyword>
<organism evidence="7 8">
    <name type="scientific">Dioscorea cayennensis subsp. rotundata</name>
    <name type="common">White Guinea yam</name>
    <name type="synonym">Dioscorea rotundata</name>
    <dbReference type="NCBI Taxonomy" id="55577"/>
    <lineage>
        <taxon>Eukaryota</taxon>
        <taxon>Viridiplantae</taxon>
        <taxon>Streptophyta</taxon>
        <taxon>Embryophyta</taxon>
        <taxon>Tracheophyta</taxon>
        <taxon>Spermatophyta</taxon>
        <taxon>Magnoliopsida</taxon>
        <taxon>Liliopsida</taxon>
        <taxon>Dioscoreales</taxon>
        <taxon>Dioscoreaceae</taxon>
        <taxon>Dioscorea</taxon>
    </lineage>
</organism>
<comment type="pathway">
    <text evidence="1 4">Protein modification; protein ubiquitination.</text>
</comment>
<evidence type="ECO:0000256" key="1">
    <source>
        <dbReference type="ARBA" id="ARBA00004906"/>
    </source>
</evidence>
<evidence type="ECO:0000313" key="7">
    <source>
        <dbReference type="Proteomes" id="UP001515500"/>
    </source>
</evidence>
<feature type="domain" description="SKP1 component dimerisation" evidence="5">
    <location>
        <begin position="90"/>
        <end position="134"/>
    </location>
</feature>
<dbReference type="GO" id="GO:0006511">
    <property type="term" value="P:ubiquitin-dependent protein catabolic process"/>
    <property type="evidence" value="ECO:0007669"/>
    <property type="project" value="InterPro"/>
</dbReference>
<dbReference type="InterPro" id="IPR036296">
    <property type="entry name" value="SKP1-like_dim_sf"/>
</dbReference>
<dbReference type="Pfam" id="PF01466">
    <property type="entry name" value="Skp1"/>
    <property type="match status" value="1"/>
</dbReference>
<evidence type="ECO:0000313" key="8">
    <source>
        <dbReference type="RefSeq" id="XP_039134085.1"/>
    </source>
</evidence>
<dbReference type="SMART" id="SM00512">
    <property type="entry name" value="Skp1"/>
    <property type="match status" value="1"/>
</dbReference>
<sequence>MEYQVEEQTMVQQSTFVQGLLKSPNVRENGITIPNVNTNILAKVLNYCEKHAETADKVELESWDAKFVDVESHILYDLIMAADTLGINSIMHLCCKKVAELIKGLTADEIRGNFNIQNNFTPEVAEAVRMENLWEF</sequence>
<dbReference type="InterPro" id="IPR016897">
    <property type="entry name" value="SKP1"/>
</dbReference>
<dbReference type="GO" id="GO:0009867">
    <property type="term" value="P:jasmonic acid mediated signaling pathway"/>
    <property type="evidence" value="ECO:0007669"/>
    <property type="project" value="UniProtKB-ARBA"/>
</dbReference>
<evidence type="ECO:0000256" key="3">
    <source>
        <dbReference type="ARBA" id="ARBA00022786"/>
    </source>
</evidence>
<feature type="domain" description="SKP1 component POZ" evidence="6">
    <location>
        <begin position="3"/>
        <end position="52"/>
    </location>
</feature>
<dbReference type="InterPro" id="IPR011333">
    <property type="entry name" value="SKP1/BTB/POZ_sf"/>
</dbReference>
<dbReference type="SUPFAM" id="SSF81382">
    <property type="entry name" value="Skp1 dimerisation domain-like"/>
    <property type="match status" value="1"/>
</dbReference>
<dbReference type="SUPFAM" id="SSF54695">
    <property type="entry name" value="POZ domain"/>
    <property type="match status" value="1"/>
</dbReference>
<comment type="function">
    <text evidence="4">Involved in ubiquitination and subsequent proteasomal degradation of target proteins. Together with CUL1, RBX1 and a F-box protein, it forms a SCF E3 ubiquitin ligase complex. The functional specificity of this complex depends on the type of F-box protein. In the SCF complex, it serves as an adapter that links the F-box protein to CUL1.</text>
</comment>
<dbReference type="GO" id="GO:0016567">
    <property type="term" value="P:protein ubiquitination"/>
    <property type="evidence" value="ECO:0007669"/>
    <property type="project" value="UniProtKB-UniRule"/>
</dbReference>
<name>A0AB40C2T3_DIOCR</name>
<gene>
    <name evidence="8" type="primary">LOC120271474</name>
</gene>
<dbReference type="AlphaFoldDB" id="A0AB40C2T3"/>
<dbReference type="InterPro" id="IPR001232">
    <property type="entry name" value="SKP1-like"/>
</dbReference>
<comment type="subunit">
    <text evidence="4">Part of a SCF (SKP1-cullin-F-box) protein ligase complex.</text>
</comment>
<dbReference type="PANTHER" id="PTHR11165">
    <property type="entry name" value="SKP1"/>
    <property type="match status" value="1"/>
</dbReference>
<dbReference type="Gene3D" id="3.30.710.10">
    <property type="entry name" value="Potassium Channel Kv1.1, Chain A"/>
    <property type="match status" value="1"/>
</dbReference>
<dbReference type="InterPro" id="IPR016073">
    <property type="entry name" value="Skp1_comp_POZ"/>
</dbReference>
<keyword evidence="3 4" id="KW-0833">Ubl conjugation pathway</keyword>
<dbReference type="PIRSF" id="PIRSF028729">
    <property type="entry name" value="E3_ubiquit_lig_SCF_Skp"/>
    <property type="match status" value="1"/>
</dbReference>
<accession>A0AB40C2T3</accession>
<evidence type="ECO:0000256" key="4">
    <source>
        <dbReference type="PIRNR" id="PIRNR028729"/>
    </source>
</evidence>
<protein>
    <recommendedName>
        <fullName evidence="4">SKP1-like protein</fullName>
    </recommendedName>
</protein>
<reference evidence="8" key="1">
    <citation type="submission" date="2025-08" db="UniProtKB">
        <authorList>
            <consortium name="RefSeq"/>
        </authorList>
    </citation>
    <scope>IDENTIFICATION</scope>
</reference>
<dbReference type="InterPro" id="IPR016072">
    <property type="entry name" value="Skp1_comp_dimer"/>
</dbReference>
<dbReference type="Pfam" id="PF03931">
    <property type="entry name" value="Skp1_POZ"/>
    <property type="match status" value="1"/>
</dbReference>
<proteinExistence type="inferred from homology"/>
<dbReference type="GeneID" id="120271474"/>
<evidence type="ECO:0000259" key="5">
    <source>
        <dbReference type="Pfam" id="PF01466"/>
    </source>
</evidence>
<evidence type="ECO:0000256" key="2">
    <source>
        <dbReference type="ARBA" id="ARBA00009993"/>
    </source>
</evidence>
<dbReference type="RefSeq" id="XP_039134085.1">
    <property type="nucleotide sequence ID" value="XM_039278151.1"/>
</dbReference>
<dbReference type="Proteomes" id="UP001515500">
    <property type="component" value="Chromosome 11"/>
</dbReference>